<dbReference type="InterPro" id="IPR007499">
    <property type="entry name" value="ERF_bacteria_virus"/>
</dbReference>
<reference evidence="1" key="1">
    <citation type="submission" date="2020-05" db="EMBL/GenBank/DDBJ databases">
        <authorList>
            <person name="Chiriac C."/>
            <person name="Salcher M."/>
            <person name="Ghai R."/>
            <person name="Kavagutti S V."/>
        </authorList>
    </citation>
    <scope>NUCLEOTIDE SEQUENCE</scope>
</reference>
<accession>A0A6J7WR55</accession>
<organism evidence="1">
    <name type="scientific">uncultured Caudovirales phage</name>
    <dbReference type="NCBI Taxonomy" id="2100421"/>
    <lineage>
        <taxon>Viruses</taxon>
        <taxon>Duplodnaviria</taxon>
        <taxon>Heunggongvirae</taxon>
        <taxon>Uroviricota</taxon>
        <taxon>Caudoviricetes</taxon>
        <taxon>Peduoviridae</taxon>
        <taxon>Maltschvirus</taxon>
        <taxon>Maltschvirus maltsch</taxon>
    </lineage>
</organism>
<sequence>MNETTNEFRKGLKLYKAIADFQQECPVIHKGTTGHNYTYADLPAIFKVIMPLLKKHNLGFVQPLQDDKLQTIVFHTETGETITSEVTIPQIVLRGMNEYQSLGSAISYFRRYSLCSILTIIADKDTDAAGETERTLPAFVKKHKNAIDLTLAVDSCETISELAKLHSLNKELINPAIQALFTTKKNHL</sequence>
<gene>
    <name evidence="1" type="ORF">UFOVP213_33</name>
</gene>
<dbReference type="EMBL" id="LR798258">
    <property type="protein sequence ID" value="CAB5218584.1"/>
    <property type="molecule type" value="Genomic_DNA"/>
</dbReference>
<evidence type="ECO:0000313" key="1">
    <source>
        <dbReference type="EMBL" id="CAB5218584.1"/>
    </source>
</evidence>
<dbReference type="Pfam" id="PF04404">
    <property type="entry name" value="ERF"/>
    <property type="match status" value="1"/>
</dbReference>
<name>A0A6J7WR55_9CAUD</name>
<protein>
    <submittedName>
        <fullName evidence="1">Essential recombination function protein</fullName>
    </submittedName>
</protein>
<proteinExistence type="predicted"/>